<accession>A0AA49AHE9</accession>
<feature type="compositionally biased region" description="Basic and acidic residues" evidence="1">
    <location>
        <begin position="271"/>
        <end position="296"/>
    </location>
</feature>
<gene>
    <name evidence="2" type="primary">gp_76869</name>
</gene>
<keyword evidence="3" id="KW-1185">Reference proteome</keyword>
<sequence>MIGMYDEPVAVPIIDLLDSSMMSQYISAAREQYNQAVQDQKEFAKEFGELYGPNANVNKEFYDITRGAVNKGLDYLYQNGIDPVRSAEGRAYIAKIIRERPYAEIANLKAQNESMKTYQRYRAEAMRNGTYDPDFEKFALGGKTLETWDPATDGMWTREAPSKYSSLKDWTSNLFDNMQLEYDPELTKQAGGLYQVYSKSPKKMQQILDANIKDMTKSDLGRYYLNMYGGDIDALKADIINRNREYTQVDRRADQVKVHLNDQQFQANEAAKQREFQREMAKQQHEWDTQEPEQKSANKIAEQAAKGNGEGSKYDYNLVADVMTQASSTLQNYFATHTFGEKNYGNNLGYLSRAQGKAFSNKGFNLNDVSFDLPRGGYSAWTGVQKNKLNPTFGYAYNTNEVKGKILTEGELRIKASSIKTGKNVYRTYTDKLYKKNNILGVTPDESSRNGIAIVGRDGRMHLYQKVTVYTTDGTSRDSSGNKYKMVDGKWTNITTGKEVEDTDEGKALIKSLKKQRGHYSAYQELPAGDVSFTKKSYTTQKNKNGKTTKKVVNRGKVMPGTEWYDNGGNVTIDSYDTSTHSSKWTNINKSYNQYYK</sequence>
<dbReference type="EMBL" id="MZ130497">
    <property type="protein sequence ID" value="QWM91147.2"/>
    <property type="molecule type" value="Genomic_DNA"/>
</dbReference>
<evidence type="ECO:0000313" key="3">
    <source>
        <dbReference type="Proteomes" id="UP000828009"/>
    </source>
</evidence>
<reference evidence="2 3" key="1">
    <citation type="submission" date="2021-04" db="EMBL/GenBank/DDBJ databases">
        <authorList>
            <person name="Shkoporov A.N."/>
            <person name="Stockdale S.R."/>
            <person name="Guerin E."/>
            <person name="Ross R.P."/>
            <person name="Hill C."/>
        </authorList>
    </citation>
    <scope>NUCLEOTIDE SEQUENCE [LARGE SCALE GENOMIC DNA]</scope>
    <source>
        <strain evidence="3">cr29_1</strain>
    </source>
</reference>
<organism evidence="2 3">
    <name type="scientific">uncultured phage cr29_1</name>
    <dbReference type="NCBI Taxonomy" id="2986418"/>
    <lineage>
        <taxon>Viruses</taxon>
        <taxon>Duplodnaviria</taxon>
        <taxon>Heunggongvirae</taxon>
        <taxon>Uroviricota</taxon>
        <taxon>Caudoviricetes</taxon>
        <taxon>Crassvirales</taxon>
        <taxon>Suoliviridae</taxon>
        <taxon>Oafivirinae</taxon>
        <taxon>Burzaovirus</taxon>
        <taxon>Burzaovirus intestinihominis</taxon>
    </lineage>
</organism>
<protein>
    <submittedName>
        <fullName evidence="2">Uncharacterized protein</fullName>
    </submittedName>
</protein>
<proteinExistence type="predicted"/>
<name>A0AA49AHE9_9CAUD</name>
<evidence type="ECO:0000256" key="1">
    <source>
        <dbReference type="SAM" id="MobiDB-lite"/>
    </source>
</evidence>
<feature type="region of interest" description="Disordered" evidence="1">
    <location>
        <begin position="271"/>
        <end position="307"/>
    </location>
</feature>
<evidence type="ECO:0000313" key="2">
    <source>
        <dbReference type="EMBL" id="QWM91147.2"/>
    </source>
</evidence>
<dbReference type="Proteomes" id="UP000828009">
    <property type="component" value="Segment"/>
</dbReference>